<dbReference type="EnsemblMetazoa" id="AATE011974-RA">
    <property type="protein sequence ID" value="AATE011974-PA.1"/>
    <property type="gene ID" value="AATE011974"/>
</dbReference>
<evidence type="ECO:0000313" key="3">
    <source>
        <dbReference type="EnsemblMetazoa" id="AATE011974-PA.1"/>
    </source>
</evidence>
<dbReference type="VEuPathDB" id="VectorBase:AATE011974"/>
<feature type="region of interest" description="Disordered" evidence="1">
    <location>
        <begin position="163"/>
        <end position="183"/>
    </location>
</feature>
<protein>
    <recommendedName>
        <fullName evidence="4">DUF4758 domain-containing protein</fullName>
    </recommendedName>
</protein>
<feature type="region of interest" description="Disordered" evidence="1">
    <location>
        <begin position="221"/>
        <end position="246"/>
    </location>
</feature>
<organism evidence="3">
    <name type="scientific">Anopheles atroparvus</name>
    <name type="common">European mosquito</name>
    <dbReference type="NCBI Taxonomy" id="41427"/>
    <lineage>
        <taxon>Eukaryota</taxon>
        <taxon>Metazoa</taxon>
        <taxon>Ecdysozoa</taxon>
        <taxon>Arthropoda</taxon>
        <taxon>Hexapoda</taxon>
        <taxon>Insecta</taxon>
        <taxon>Pterygota</taxon>
        <taxon>Neoptera</taxon>
        <taxon>Endopterygota</taxon>
        <taxon>Diptera</taxon>
        <taxon>Nematocera</taxon>
        <taxon>Culicoidea</taxon>
        <taxon>Culicidae</taxon>
        <taxon>Anophelinae</taxon>
        <taxon>Anopheles</taxon>
    </lineage>
</organism>
<proteinExistence type="predicted"/>
<dbReference type="AlphaFoldDB" id="A0A182J5Y1"/>
<evidence type="ECO:0008006" key="4">
    <source>
        <dbReference type="Google" id="ProtNLM"/>
    </source>
</evidence>
<evidence type="ECO:0000256" key="2">
    <source>
        <dbReference type="SAM" id="SignalP"/>
    </source>
</evidence>
<name>A0A182J5Y1_ANOAO</name>
<keyword evidence="2" id="KW-0732">Signal</keyword>
<sequence length="271" mass="29332">MTSNDTVLRLRALCAPTLLLWLFGLAILMQLAEPSVASVARATKSTRQDANYRSYHFVLLVKSEGSNRTGASTDVSEELVIMPTDANLLERSTGGAIELKPQPLPEHITSALLKKYQTNRSPPKRLQTTPAVDAGTSVSHLVSKLQQPSAQPSIELHTISRGTGKKQRYPKKASAVNATPTTTERTAGTTAILKSSLRLLPVDDRDDGLAPFEVVATSKGSLPAQPRTVRKTAPQPSGDGTQKKARYEVIGTFRDAHVSRTRTQRLSAATR</sequence>
<accession>A0A182J5Y1</accession>
<evidence type="ECO:0000256" key="1">
    <source>
        <dbReference type="SAM" id="MobiDB-lite"/>
    </source>
</evidence>
<reference evidence="3" key="1">
    <citation type="submission" date="2022-08" db="UniProtKB">
        <authorList>
            <consortium name="EnsemblMetazoa"/>
        </authorList>
    </citation>
    <scope>IDENTIFICATION</scope>
    <source>
        <strain evidence="3">EBRO</strain>
    </source>
</reference>
<feature type="signal peptide" evidence="2">
    <location>
        <begin position="1"/>
        <end position="37"/>
    </location>
</feature>
<feature type="chain" id="PRO_5043893046" description="DUF4758 domain-containing protein" evidence="2">
    <location>
        <begin position="38"/>
        <end position="271"/>
    </location>
</feature>